<keyword evidence="1" id="KW-0472">Membrane</keyword>
<evidence type="ECO:0000256" key="1">
    <source>
        <dbReference type="SAM" id="Phobius"/>
    </source>
</evidence>
<keyword evidence="3" id="KW-1185">Reference proteome</keyword>
<proteinExistence type="predicted"/>
<gene>
    <name evidence="2" type="ORF">MM59RIKEN_19430</name>
</gene>
<accession>A0A810Q9H9</accession>
<dbReference type="AlphaFoldDB" id="A0A810Q9H9"/>
<reference evidence="2" key="1">
    <citation type="submission" date="2020-09" db="EMBL/GenBank/DDBJ databases">
        <title>New species isolated from human feces.</title>
        <authorList>
            <person name="Kitahara M."/>
            <person name="Shigeno Y."/>
            <person name="Shime M."/>
            <person name="Matsumoto Y."/>
            <person name="Nakamura S."/>
            <person name="Motooka D."/>
            <person name="Fukuoka S."/>
            <person name="Nishikawa H."/>
            <person name="Benno Y."/>
        </authorList>
    </citation>
    <scope>NUCLEOTIDE SEQUENCE</scope>
    <source>
        <strain evidence="2">MM59</strain>
    </source>
</reference>
<dbReference type="Proteomes" id="UP000679848">
    <property type="component" value="Chromosome"/>
</dbReference>
<keyword evidence="1" id="KW-1133">Transmembrane helix</keyword>
<dbReference type="EMBL" id="AP023420">
    <property type="protein sequence ID" value="BCK84624.1"/>
    <property type="molecule type" value="Genomic_DNA"/>
</dbReference>
<organism evidence="2 3">
    <name type="scientific">Pusillibacter faecalis</name>
    <dbReference type="NCBI Taxonomy" id="2714358"/>
    <lineage>
        <taxon>Bacteria</taxon>
        <taxon>Bacillati</taxon>
        <taxon>Bacillota</taxon>
        <taxon>Clostridia</taxon>
        <taxon>Eubacteriales</taxon>
        <taxon>Oscillospiraceae</taxon>
        <taxon>Pusillibacter</taxon>
    </lineage>
</organism>
<dbReference type="KEGG" id="pfaa:MM59RIKEN_19430"/>
<feature type="transmembrane region" description="Helical" evidence="1">
    <location>
        <begin position="60"/>
        <end position="85"/>
    </location>
</feature>
<keyword evidence="1" id="KW-0812">Transmembrane</keyword>
<evidence type="ECO:0000313" key="3">
    <source>
        <dbReference type="Proteomes" id="UP000679848"/>
    </source>
</evidence>
<protein>
    <recommendedName>
        <fullName evidence="4">DUF3810 domain-containing protein</fullName>
    </recommendedName>
</protein>
<sequence>MAKHVAGPLRQTVGRLCYRTEISVMEVLAVLLVLLCAGYVVGSGIAVVRAAGHRGDRAYSAVLGAACAALTLYAGTCLLWGVHFWTDSFQDQSGITAQPVAQEDLLAVTQYFADKTAEAADDVSRDAEGLFDVPREDILSASTTVYDVLEQEFPFLEFDDPGVKAMAFSRLMSIMDFTGVYCAWTGESNVNVDSPACLLPATVAHELAHQRGIASEQECNFLGVLASTTSGNPAYVYAGWLSGYIYLGNALYRVDPESYWAIRNAMPDTVKADLAYNNAYWAQFQDSVVQTVSNQVYDGLLKAYGDERGIQSYGTVVDLLVAYYRDLAQEKP</sequence>
<dbReference type="Pfam" id="PF12725">
    <property type="entry name" value="DUF3810"/>
    <property type="match status" value="1"/>
</dbReference>
<evidence type="ECO:0000313" key="2">
    <source>
        <dbReference type="EMBL" id="BCK84624.1"/>
    </source>
</evidence>
<dbReference type="InterPro" id="IPR024294">
    <property type="entry name" value="DUF3810"/>
</dbReference>
<name>A0A810Q9H9_9FIRM</name>
<evidence type="ECO:0008006" key="4">
    <source>
        <dbReference type="Google" id="ProtNLM"/>
    </source>
</evidence>
<feature type="transmembrane region" description="Helical" evidence="1">
    <location>
        <begin position="28"/>
        <end position="48"/>
    </location>
</feature>